<dbReference type="GO" id="GO:0071555">
    <property type="term" value="P:cell wall organization"/>
    <property type="evidence" value="ECO:0007669"/>
    <property type="project" value="TreeGrafter"/>
</dbReference>
<sequence>MLRRLPHALLLLLATVALAACGGGSAPDDDRVERPAPTVTDPDAPPPAPALDAAAQRAARHALAGRRGGVAALDLRDGRIVVLTGSGGGSATRDAVPPGSTLKTLLGGLALEEGLIDADGPLDGDMPAAPGADNYRGVRLGPLTLAQALAHSSNTAFSHVAVALGAARIEAGLRRGGWGSPVEVDLPPTRLAASVANVAEPIGPDGRYVDVDELQRTTVLQLALLAAAVAGDGTVPRPWLAQRPPRASGGRLWRAAVARELRRGLRLAVTDGTGAAMDDPRLAIAGKTGTVRLPDGAIQASTIAFAPFARPRWALAVSLRANPDQTGGTAAAPIAREVLKALAG</sequence>
<dbReference type="PROSITE" id="PS51257">
    <property type="entry name" value="PROKAR_LIPOPROTEIN"/>
    <property type="match status" value="1"/>
</dbReference>
<feature type="chain" id="PRO_5032722470" evidence="2">
    <location>
        <begin position="20"/>
        <end position="344"/>
    </location>
</feature>
<evidence type="ECO:0000256" key="1">
    <source>
        <dbReference type="SAM" id="MobiDB-lite"/>
    </source>
</evidence>
<dbReference type="Gene3D" id="3.40.710.10">
    <property type="entry name" value="DD-peptidase/beta-lactamase superfamily"/>
    <property type="match status" value="1"/>
</dbReference>
<evidence type="ECO:0000313" key="4">
    <source>
        <dbReference type="EMBL" id="MBB4661448.1"/>
    </source>
</evidence>
<dbReference type="RefSeq" id="WP_183339625.1">
    <property type="nucleotide sequence ID" value="NZ_JACHNU010000001.1"/>
</dbReference>
<gene>
    <name evidence="4" type="ORF">BDZ31_001021</name>
</gene>
<dbReference type="AlphaFoldDB" id="A0A840IBK8"/>
<dbReference type="PANTHER" id="PTHR30627:SF24">
    <property type="entry name" value="PENICILLIN-BINDING PROTEIN 4B"/>
    <property type="match status" value="1"/>
</dbReference>
<dbReference type="PANTHER" id="PTHR30627">
    <property type="entry name" value="PEPTIDOGLYCAN D,D-TRANSPEPTIDASE"/>
    <property type="match status" value="1"/>
</dbReference>
<dbReference type="InterPro" id="IPR050515">
    <property type="entry name" value="Beta-lactam/transpept"/>
</dbReference>
<accession>A0A840IBK8</accession>
<proteinExistence type="predicted"/>
<name>A0A840IBK8_9ACTN</name>
<feature type="domain" description="Penicillin-binding protein transpeptidase" evidence="3">
    <location>
        <begin position="69"/>
        <end position="340"/>
    </location>
</feature>
<keyword evidence="4" id="KW-0808">Transferase</keyword>
<dbReference type="GO" id="GO:0016757">
    <property type="term" value="F:glycosyltransferase activity"/>
    <property type="evidence" value="ECO:0007669"/>
    <property type="project" value="UniProtKB-KW"/>
</dbReference>
<feature type="region of interest" description="Disordered" evidence="1">
    <location>
        <begin position="24"/>
        <end position="47"/>
    </location>
</feature>
<feature type="signal peptide" evidence="2">
    <location>
        <begin position="1"/>
        <end position="19"/>
    </location>
</feature>
<keyword evidence="5" id="KW-1185">Reference proteome</keyword>
<reference evidence="4 5" key="1">
    <citation type="submission" date="2020-08" db="EMBL/GenBank/DDBJ databases">
        <title>Genomic Encyclopedia of Archaeal and Bacterial Type Strains, Phase II (KMG-II): from individual species to whole genera.</title>
        <authorList>
            <person name="Goeker M."/>
        </authorList>
    </citation>
    <scope>NUCLEOTIDE SEQUENCE [LARGE SCALE GENOMIC DNA]</scope>
    <source>
        <strain evidence="4 5">DSM 23288</strain>
    </source>
</reference>
<dbReference type="Pfam" id="PF00905">
    <property type="entry name" value="Transpeptidase"/>
    <property type="match status" value="1"/>
</dbReference>
<protein>
    <submittedName>
        <fullName evidence="4">Peptidoglycan glycosyltransferase</fullName>
        <ecNumber evidence="4">2.4.1.129</ecNumber>
    </submittedName>
</protein>
<dbReference type="EC" id="2.4.1.129" evidence="4"/>
<dbReference type="InterPro" id="IPR012338">
    <property type="entry name" value="Beta-lactam/transpept-like"/>
</dbReference>
<dbReference type="Proteomes" id="UP000585272">
    <property type="component" value="Unassembled WGS sequence"/>
</dbReference>
<evidence type="ECO:0000256" key="2">
    <source>
        <dbReference type="SAM" id="SignalP"/>
    </source>
</evidence>
<dbReference type="GO" id="GO:0008658">
    <property type="term" value="F:penicillin binding"/>
    <property type="evidence" value="ECO:0007669"/>
    <property type="project" value="InterPro"/>
</dbReference>
<dbReference type="GO" id="GO:0071972">
    <property type="term" value="F:peptidoglycan L,D-transpeptidase activity"/>
    <property type="evidence" value="ECO:0007669"/>
    <property type="project" value="TreeGrafter"/>
</dbReference>
<comment type="caution">
    <text evidence="4">The sequence shown here is derived from an EMBL/GenBank/DDBJ whole genome shotgun (WGS) entry which is preliminary data.</text>
</comment>
<dbReference type="EMBL" id="JACHNU010000001">
    <property type="protein sequence ID" value="MBB4661448.1"/>
    <property type="molecule type" value="Genomic_DNA"/>
</dbReference>
<keyword evidence="2" id="KW-0732">Signal</keyword>
<organism evidence="4 5">
    <name type="scientific">Conexibacter arvalis</name>
    <dbReference type="NCBI Taxonomy" id="912552"/>
    <lineage>
        <taxon>Bacteria</taxon>
        <taxon>Bacillati</taxon>
        <taxon>Actinomycetota</taxon>
        <taxon>Thermoleophilia</taxon>
        <taxon>Solirubrobacterales</taxon>
        <taxon>Conexibacteraceae</taxon>
        <taxon>Conexibacter</taxon>
    </lineage>
</organism>
<dbReference type="SUPFAM" id="SSF56601">
    <property type="entry name" value="beta-lactamase/transpeptidase-like"/>
    <property type="match status" value="1"/>
</dbReference>
<dbReference type="GO" id="GO:0005886">
    <property type="term" value="C:plasma membrane"/>
    <property type="evidence" value="ECO:0007669"/>
    <property type="project" value="TreeGrafter"/>
</dbReference>
<evidence type="ECO:0000259" key="3">
    <source>
        <dbReference type="Pfam" id="PF00905"/>
    </source>
</evidence>
<keyword evidence="4" id="KW-0328">Glycosyltransferase</keyword>
<dbReference type="InterPro" id="IPR001460">
    <property type="entry name" value="PCN-bd_Tpept"/>
</dbReference>
<evidence type="ECO:0000313" key="5">
    <source>
        <dbReference type="Proteomes" id="UP000585272"/>
    </source>
</evidence>